<protein>
    <recommendedName>
        <fullName evidence="3">S-adenosyl methyltransferase</fullName>
    </recommendedName>
</protein>
<comment type="caution">
    <text evidence="1">The sequence shown here is derived from an EMBL/GenBank/DDBJ whole genome shotgun (WGS) entry which is preliminary data.</text>
</comment>
<accession>A0ABR6BLP7</accession>
<dbReference type="Pfam" id="PF04672">
    <property type="entry name" value="Methyltransf_19"/>
    <property type="match status" value="1"/>
</dbReference>
<organism evidence="1 2">
    <name type="scientific">Kutzneria viridogrisea</name>
    <dbReference type="NCBI Taxonomy" id="47990"/>
    <lineage>
        <taxon>Bacteria</taxon>
        <taxon>Bacillati</taxon>
        <taxon>Actinomycetota</taxon>
        <taxon>Actinomycetes</taxon>
        <taxon>Pseudonocardiales</taxon>
        <taxon>Pseudonocardiaceae</taxon>
        <taxon>Kutzneria</taxon>
    </lineage>
</organism>
<dbReference type="RefSeq" id="WP_182838520.1">
    <property type="nucleotide sequence ID" value="NZ_BAAABQ010000025.1"/>
</dbReference>
<dbReference type="InterPro" id="IPR006764">
    <property type="entry name" value="SAM_dep_MeTrfase_SAV2177_type"/>
</dbReference>
<dbReference type="InterPro" id="IPR029063">
    <property type="entry name" value="SAM-dependent_MTases_sf"/>
</dbReference>
<dbReference type="EMBL" id="JACJID010000003">
    <property type="protein sequence ID" value="MBA8927835.1"/>
    <property type="molecule type" value="Genomic_DNA"/>
</dbReference>
<gene>
    <name evidence="1" type="ORF">BC739_005041</name>
</gene>
<dbReference type="PIRSF" id="PIRSF017393">
    <property type="entry name" value="MTase_SAV2177"/>
    <property type="match status" value="1"/>
</dbReference>
<proteinExistence type="predicted"/>
<dbReference type="Proteomes" id="UP000517916">
    <property type="component" value="Unassembled WGS sequence"/>
</dbReference>
<keyword evidence="2" id="KW-1185">Reference proteome</keyword>
<evidence type="ECO:0000313" key="1">
    <source>
        <dbReference type="EMBL" id="MBA8927835.1"/>
    </source>
</evidence>
<sequence length="269" mass="29692">MLDRPSWAPKYIDLEKPSAARIYDYLLGGACNSAADRTVAKEIMSVLPEARRIAQDNRAFLRRTVTYLVSQGVRQFIDIGSGVPTAGNVHEIAQRADRECRVVYVDHDPIAIAHGELLLRDNDHSCAFLADFRSPDSVLRSPKTTKLIDFGQPVALLMFLLLHFVPDQEHPAALIARYRQALAPGSYLALSHPTLEGVTEGVFTATDIVRSSVDEVYPRDAAQVLRLAEGFEPVPPGLVFTQQWRPDGPPEARPPDGPEVVYGLVARKS</sequence>
<reference evidence="1 2" key="1">
    <citation type="submission" date="2020-08" db="EMBL/GenBank/DDBJ databases">
        <title>Genomic Encyclopedia of Archaeal and Bacterial Type Strains, Phase II (KMG-II): from individual species to whole genera.</title>
        <authorList>
            <person name="Goeker M."/>
        </authorList>
    </citation>
    <scope>NUCLEOTIDE SEQUENCE [LARGE SCALE GENOMIC DNA]</scope>
    <source>
        <strain evidence="1 2">DSM 43850</strain>
    </source>
</reference>
<dbReference type="SUPFAM" id="SSF53335">
    <property type="entry name" value="S-adenosyl-L-methionine-dependent methyltransferases"/>
    <property type="match status" value="1"/>
</dbReference>
<evidence type="ECO:0000313" key="2">
    <source>
        <dbReference type="Proteomes" id="UP000517916"/>
    </source>
</evidence>
<name>A0ABR6BLP7_9PSEU</name>
<dbReference type="Gene3D" id="3.40.50.150">
    <property type="entry name" value="Vaccinia Virus protein VP39"/>
    <property type="match status" value="1"/>
</dbReference>
<evidence type="ECO:0008006" key="3">
    <source>
        <dbReference type="Google" id="ProtNLM"/>
    </source>
</evidence>